<dbReference type="EMBL" id="BLLG01000012">
    <property type="protein sequence ID" value="GFH37906.1"/>
    <property type="molecule type" value="Genomic_DNA"/>
</dbReference>
<comment type="caution">
    <text evidence="2">The sequence shown here is derived from an EMBL/GenBank/DDBJ whole genome shotgun (WGS) entry which is preliminary data.</text>
</comment>
<accession>A0A6A0AYC5</accession>
<evidence type="ECO:0000313" key="3">
    <source>
        <dbReference type="Proteomes" id="UP000484988"/>
    </source>
</evidence>
<sequence length="326" mass="34726">MRGIRFHSYGPPGVLEVEDLDMPVVGDDDVLVRVRAASVNPLDWHTMRGTPYITRVQGGLSRPRTGRLGADLAGHVEAVGKNVTTLRAGDEVFGCQGLDRLGTFAEYVTIRHDAGVVKKPAGLNFAQAASVPVAALTAYLALHRHGRLRDGHTVLVNGAAGGVGTFAVQIAVALGADVTGVCSAANVEMVRTLGAHHVVDYTQEDFTTGERRYDLILDNVGNRPLSAYRRVLAPEGTLVLVSGAGGRFLGPLGRVARALVLSRFTRQRLVFFITDPAKEGLEAVRDLLESGKVAPVIDRTYPLGELPEAVGYLEAGHARGKVVVTL</sequence>
<dbReference type="InterPro" id="IPR020843">
    <property type="entry name" value="ER"/>
</dbReference>
<dbReference type="PANTHER" id="PTHR11695:SF294">
    <property type="entry name" value="RETICULON-4-INTERACTING PROTEIN 1, MITOCHONDRIAL"/>
    <property type="match status" value="1"/>
</dbReference>
<evidence type="ECO:0000313" key="2">
    <source>
        <dbReference type="EMBL" id="GFH37906.1"/>
    </source>
</evidence>
<keyword evidence="3" id="KW-1185">Reference proteome</keyword>
<dbReference type="RefSeq" id="WP_173265603.1">
    <property type="nucleotide sequence ID" value="NZ_BLLG01000012.1"/>
</dbReference>
<gene>
    <name evidence="2" type="ORF">SCWH03_41460</name>
</gene>
<protein>
    <submittedName>
        <fullName evidence="2">NAD(P)-dependent alcohol dehydrogenase</fullName>
    </submittedName>
</protein>
<dbReference type="Pfam" id="PF13602">
    <property type="entry name" value="ADH_zinc_N_2"/>
    <property type="match status" value="1"/>
</dbReference>
<dbReference type="SUPFAM" id="SSF51735">
    <property type="entry name" value="NAD(P)-binding Rossmann-fold domains"/>
    <property type="match status" value="1"/>
</dbReference>
<dbReference type="GO" id="GO:0016491">
    <property type="term" value="F:oxidoreductase activity"/>
    <property type="evidence" value="ECO:0007669"/>
    <property type="project" value="InterPro"/>
</dbReference>
<feature type="domain" description="Enoyl reductase (ER)" evidence="1">
    <location>
        <begin position="10"/>
        <end position="324"/>
    </location>
</feature>
<dbReference type="CDD" id="cd08267">
    <property type="entry name" value="MDR1"/>
    <property type="match status" value="1"/>
</dbReference>
<reference evidence="2 3" key="1">
    <citation type="submission" date="2020-02" db="EMBL/GenBank/DDBJ databases">
        <title>Whole Genome Shotgun Sequence of Streptomyces sp. strain CWH03.</title>
        <authorList>
            <person name="Dohra H."/>
            <person name="Kodani S."/>
            <person name="Yamamura H."/>
        </authorList>
    </citation>
    <scope>NUCLEOTIDE SEQUENCE [LARGE SCALE GENOMIC DNA]</scope>
    <source>
        <strain evidence="2 3">CWH03</strain>
    </source>
</reference>
<dbReference type="InterPro" id="IPR050700">
    <property type="entry name" value="YIM1/Zinc_Alcohol_DH_Fams"/>
</dbReference>
<organism evidence="2 3">
    <name type="scientific">Streptomyces pacificus</name>
    <dbReference type="NCBI Taxonomy" id="2705029"/>
    <lineage>
        <taxon>Bacteria</taxon>
        <taxon>Bacillati</taxon>
        <taxon>Actinomycetota</taxon>
        <taxon>Actinomycetes</taxon>
        <taxon>Kitasatosporales</taxon>
        <taxon>Streptomycetaceae</taxon>
        <taxon>Streptomyces</taxon>
    </lineage>
</organism>
<dbReference type="InterPro" id="IPR013154">
    <property type="entry name" value="ADH-like_N"/>
</dbReference>
<dbReference type="SMART" id="SM00829">
    <property type="entry name" value="PKS_ER"/>
    <property type="match status" value="1"/>
</dbReference>
<evidence type="ECO:0000259" key="1">
    <source>
        <dbReference type="SMART" id="SM00829"/>
    </source>
</evidence>
<name>A0A6A0AYC5_9ACTN</name>
<dbReference type="Pfam" id="PF08240">
    <property type="entry name" value="ADH_N"/>
    <property type="match status" value="1"/>
</dbReference>
<dbReference type="PANTHER" id="PTHR11695">
    <property type="entry name" value="ALCOHOL DEHYDROGENASE RELATED"/>
    <property type="match status" value="1"/>
</dbReference>
<dbReference type="Gene3D" id="3.40.50.720">
    <property type="entry name" value="NAD(P)-binding Rossmann-like Domain"/>
    <property type="match status" value="1"/>
</dbReference>
<proteinExistence type="predicted"/>
<dbReference type="InterPro" id="IPR011032">
    <property type="entry name" value="GroES-like_sf"/>
</dbReference>
<dbReference type="SUPFAM" id="SSF50129">
    <property type="entry name" value="GroES-like"/>
    <property type="match status" value="1"/>
</dbReference>
<dbReference type="InterPro" id="IPR036291">
    <property type="entry name" value="NAD(P)-bd_dom_sf"/>
</dbReference>
<dbReference type="Proteomes" id="UP000484988">
    <property type="component" value="Unassembled WGS sequence"/>
</dbReference>
<dbReference type="AlphaFoldDB" id="A0A6A0AYC5"/>
<dbReference type="Gene3D" id="3.90.180.10">
    <property type="entry name" value="Medium-chain alcohol dehydrogenases, catalytic domain"/>
    <property type="match status" value="1"/>
</dbReference>